<dbReference type="InterPro" id="IPR021383">
    <property type="entry name" value="DUF3015"/>
</dbReference>
<feature type="chain" id="PRO_5040935493" description="DUF3015 domain-containing protein" evidence="1">
    <location>
        <begin position="21"/>
        <end position="154"/>
    </location>
</feature>
<organism evidence="2 3">
    <name type="scientific">Geobacter hydrogenophilus</name>
    <dbReference type="NCBI Taxonomy" id="40983"/>
    <lineage>
        <taxon>Bacteria</taxon>
        <taxon>Pseudomonadati</taxon>
        <taxon>Thermodesulfobacteriota</taxon>
        <taxon>Desulfuromonadia</taxon>
        <taxon>Geobacterales</taxon>
        <taxon>Geobacteraceae</taxon>
        <taxon>Geobacter</taxon>
    </lineage>
</organism>
<sequence>MKRALLAVAITVVTAASAFAASGKVNTGCGLGTVLWKGRADSSVFSQALQATTNQTFGNQTFGITSGTLECGTPGKVVQNERLNHFVRANMDNLARDIAQGRGESLDAFAELLQVPAEKRPGFYAALQSNFASVFTSENVVVAEVIDNAVALTN</sequence>
<dbReference type="AlphaFoldDB" id="A0A9W6FYV1"/>
<evidence type="ECO:0008006" key="4">
    <source>
        <dbReference type="Google" id="ProtNLM"/>
    </source>
</evidence>
<evidence type="ECO:0000256" key="1">
    <source>
        <dbReference type="SAM" id="SignalP"/>
    </source>
</evidence>
<reference evidence="2" key="1">
    <citation type="submission" date="2022-12" db="EMBL/GenBank/DDBJ databases">
        <title>Reference genome sequencing for broad-spectrum identification of bacterial and archaeal isolates by mass spectrometry.</title>
        <authorList>
            <person name="Sekiguchi Y."/>
            <person name="Tourlousse D.M."/>
        </authorList>
    </citation>
    <scope>NUCLEOTIDE SEQUENCE</scope>
    <source>
        <strain evidence="2">H2</strain>
    </source>
</reference>
<comment type="caution">
    <text evidence="2">The sequence shown here is derived from an EMBL/GenBank/DDBJ whole genome shotgun (WGS) entry which is preliminary data.</text>
</comment>
<dbReference type="Proteomes" id="UP001144352">
    <property type="component" value="Unassembled WGS sequence"/>
</dbReference>
<evidence type="ECO:0000313" key="3">
    <source>
        <dbReference type="Proteomes" id="UP001144352"/>
    </source>
</evidence>
<feature type="signal peptide" evidence="1">
    <location>
        <begin position="1"/>
        <end position="20"/>
    </location>
</feature>
<evidence type="ECO:0000313" key="2">
    <source>
        <dbReference type="EMBL" id="GLI37416.1"/>
    </source>
</evidence>
<keyword evidence="3" id="KW-1185">Reference proteome</keyword>
<accession>A0A9W6FYV1</accession>
<gene>
    <name evidence="2" type="ORF">GHYDROH2_09170</name>
</gene>
<dbReference type="RefSeq" id="WP_214186923.1">
    <property type="nucleotide sequence ID" value="NZ_BSDS01000001.1"/>
</dbReference>
<keyword evidence="1" id="KW-0732">Signal</keyword>
<dbReference type="Pfam" id="PF11220">
    <property type="entry name" value="DUF3015"/>
    <property type="match status" value="1"/>
</dbReference>
<proteinExistence type="predicted"/>
<dbReference type="EMBL" id="BSDS01000001">
    <property type="protein sequence ID" value="GLI37416.1"/>
    <property type="molecule type" value="Genomic_DNA"/>
</dbReference>
<name>A0A9W6FYV1_9BACT</name>
<protein>
    <recommendedName>
        <fullName evidence="4">DUF3015 domain-containing protein</fullName>
    </recommendedName>
</protein>